<evidence type="ECO:0000313" key="2">
    <source>
        <dbReference type="Proteomes" id="UP001150603"/>
    </source>
</evidence>
<reference evidence="1" key="1">
    <citation type="submission" date="2022-07" db="EMBL/GenBank/DDBJ databases">
        <title>Phylogenomic reconstructions and comparative analyses of Kickxellomycotina fungi.</title>
        <authorList>
            <person name="Reynolds N.K."/>
            <person name="Stajich J.E."/>
            <person name="Barry K."/>
            <person name="Grigoriev I.V."/>
            <person name="Crous P."/>
            <person name="Smith M.E."/>
        </authorList>
    </citation>
    <scope>NUCLEOTIDE SEQUENCE</scope>
    <source>
        <strain evidence="1">NRRL 5244</strain>
    </source>
</reference>
<evidence type="ECO:0000313" key="1">
    <source>
        <dbReference type="EMBL" id="KAJ1936310.1"/>
    </source>
</evidence>
<name>A0ACC1J3V3_9FUNG</name>
<protein>
    <submittedName>
        <fullName evidence="1">Uncharacterized protein</fullName>
    </submittedName>
</protein>
<dbReference type="Proteomes" id="UP001150603">
    <property type="component" value="Unassembled WGS sequence"/>
</dbReference>
<comment type="caution">
    <text evidence="1">The sequence shown here is derived from an EMBL/GenBank/DDBJ whole genome shotgun (WGS) entry which is preliminary data.</text>
</comment>
<gene>
    <name evidence="1" type="ORF">FBU59_005096</name>
</gene>
<keyword evidence="2" id="KW-1185">Reference proteome</keyword>
<organism evidence="1 2">
    <name type="scientific">Linderina macrospora</name>
    <dbReference type="NCBI Taxonomy" id="4868"/>
    <lineage>
        <taxon>Eukaryota</taxon>
        <taxon>Fungi</taxon>
        <taxon>Fungi incertae sedis</taxon>
        <taxon>Zoopagomycota</taxon>
        <taxon>Kickxellomycotina</taxon>
        <taxon>Kickxellomycetes</taxon>
        <taxon>Kickxellales</taxon>
        <taxon>Kickxellaceae</taxon>
        <taxon>Linderina</taxon>
    </lineage>
</organism>
<accession>A0ACC1J3V3</accession>
<proteinExistence type="predicted"/>
<sequence length="140" mass="16533">MSKLAKDILLKNGAPPTVQWSQKPKTLPELLNVQRLKAYKFKAQPEHWFQKGFEGCYYEIHKVKFKEYKGEPTHGKAWGIQFWNGQQMQNQPVEIKGGLKFSWRQYESPKEHGIVYSRDLTQTVERRRTNMLRQHGKASE</sequence>
<dbReference type="EMBL" id="JANBPW010003931">
    <property type="protein sequence ID" value="KAJ1936310.1"/>
    <property type="molecule type" value="Genomic_DNA"/>
</dbReference>